<dbReference type="InParanoid" id="A0A024GEG2"/>
<feature type="compositionally biased region" description="Polar residues" evidence="2">
    <location>
        <begin position="1"/>
        <end position="21"/>
    </location>
</feature>
<feature type="region of interest" description="Disordered" evidence="2">
    <location>
        <begin position="1"/>
        <end position="31"/>
    </location>
</feature>
<dbReference type="EMBL" id="CAIX01000078">
    <property type="protein sequence ID" value="CCI44731.1"/>
    <property type="molecule type" value="Genomic_DNA"/>
</dbReference>
<dbReference type="Proteomes" id="UP000053237">
    <property type="component" value="Unassembled WGS sequence"/>
</dbReference>
<organism evidence="3 4">
    <name type="scientific">Albugo candida</name>
    <dbReference type="NCBI Taxonomy" id="65357"/>
    <lineage>
        <taxon>Eukaryota</taxon>
        <taxon>Sar</taxon>
        <taxon>Stramenopiles</taxon>
        <taxon>Oomycota</taxon>
        <taxon>Peronosporomycetes</taxon>
        <taxon>Albuginales</taxon>
        <taxon>Albuginaceae</taxon>
        <taxon>Albugo</taxon>
    </lineage>
</organism>
<feature type="coiled-coil region" evidence="1">
    <location>
        <begin position="740"/>
        <end position="788"/>
    </location>
</feature>
<keyword evidence="1" id="KW-0175">Coiled coil</keyword>
<evidence type="ECO:0000313" key="3">
    <source>
        <dbReference type="EMBL" id="CCI44731.1"/>
    </source>
</evidence>
<feature type="compositionally biased region" description="Basic and acidic residues" evidence="2">
    <location>
        <begin position="924"/>
        <end position="940"/>
    </location>
</feature>
<evidence type="ECO:0000313" key="4">
    <source>
        <dbReference type="Proteomes" id="UP000053237"/>
    </source>
</evidence>
<feature type="region of interest" description="Disordered" evidence="2">
    <location>
        <begin position="921"/>
        <end position="940"/>
    </location>
</feature>
<name>A0A024GEG2_9STRA</name>
<gene>
    <name evidence="3" type="ORF">BN9_055550</name>
</gene>
<dbReference type="STRING" id="65357.A0A024GEG2"/>
<feature type="coiled-coil region" evidence="1">
    <location>
        <begin position="869"/>
        <end position="910"/>
    </location>
</feature>
<evidence type="ECO:0000256" key="2">
    <source>
        <dbReference type="SAM" id="MobiDB-lite"/>
    </source>
</evidence>
<dbReference type="OrthoDB" id="73771at2759"/>
<comment type="caution">
    <text evidence="3">The sequence shown here is derived from an EMBL/GenBank/DDBJ whole genome shotgun (WGS) entry which is preliminary data.</text>
</comment>
<dbReference type="AlphaFoldDB" id="A0A024GEG2"/>
<sequence length="940" mass="106903">MNAESNAITDTNTMASDSEASNGEIMQRSLDIQQEEECEKKLKSKNSVDRIDKESDYRVVRVQFSESGPLYMDLYSRHDGTGAYVKSFRKMPDGSLSKAQACGEISIDDEIYALNECILTAMPFTEIIELIRAATFPLVVTFHRKVTILLSGNSERSASIKQEDSHKSWGMNFGQMIDWSTKNDVVMDGLRNVVSGSTTCLSDPSRSASRLDKKTRRPNLKKKFQTNNVKTFLKRMGRPNLSSEKDRESLTVILAHIEMHQKVSTDLIENPGDLCLEPKVYHTTPIFLSVAWDRIKDQPESMKYWKKSDLTEVFHLKWYRKTETKELGVIKGVHDVAYNSTLDDVGCLIACRVTSRQYPELVRIIEASYRFEMSPYIENIVQDLFDADAGSFSATLASCDSDHFQIKIDKEQGVQLLKISDQNNDAGLVASCSYHCHLQVLLDPVDSVRFILKVKELGTFLGNKNGDVCDMSRPNLKFLESVSCFFLVAPNPEHRDIITALIRRIRQRKLTLEEEEKARHDEWSLYMDPASSAHSTEESLSSDGDDSSRQIEHVRERIDEINSSDEEDLNLAKIFGLTDPQPENCTSVSENTQSLSCVKDSIRSSSASKTSYEQDHTYSLKRENEILQGKLMSLSIKLKVTEDESDTCKALLDVKDQRIEGRQLRIYQLETKLDHVTHQNKVLGENASELKIKTFHLEEKVSHLQSDIQKLHTFNDSNSLYTFASEEKWKNELYESQRTIQTKRNRIEALEASIIELQTDKNRLVSKCKSQSQELDRLRRLHEKTQKSLEEKCLQDEDKANKSRIKLSKLDQFEEPETHNGQRVRVHPETLSSRSIVSNVSIDSSDHDKPSGVFGLETLFLGAKGTSSMKSKKKRKNSLLEQNQSLQRVVNELTDALHTQREQMEVLREINGALAAKLAAHSGNKFDSDDTGSMKDRTSI</sequence>
<reference evidence="3 4" key="1">
    <citation type="submission" date="2012-05" db="EMBL/GenBank/DDBJ databases">
        <title>Recombination and specialization in a pathogen metapopulation.</title>
        <authorList>
            <person name="Gardiner A."/>
            <person name="Kemen E."/>
            <person name="Schultz-Larsen T."/>
            <person name="MacLean D."/>
            <person name="Van Oosterhout C."/>
            <person name="Jones J.D.G."/>
        </authorList>
    </citation>
    <scope>NUCLEOTIDE SEQUENCE [LARGE SCALE GENOMIC DNA]</scope>
    <source>
        <strain evidence="3 4">Ac Nc2</strain>
    </source>
</reference>
<keyword evidence="4" id="KW-1185">Reference proteome</keyword>
<proteinExistence type="predicted"/>
<evidence type="ECO:0000256" key="1">
    <source>
        <dbReference type="SAM" id="Coils"/>
    </source>
</evidence>
<evidence type="ECO:0008006" key="5">
    <source>
        <dbReference type="Google" id="ProtNLM"/>
    </source>
</evidence>
<protein>
    <recommendedName>
        <fullName evidence="5">PDZ domain-containing protein</fullName>
    </recommendedName>
</protein>
<accession>A0A024GEG2</accession>